<dbReference type="Gene3D" id="2.30.42.10">
    <property type="match status" value="1"/>
</dbReference>
<sequence>ALTIYDGHGFKNYTVPAGVTIVGTLAGFPANNLSIPNGSYIISVQGNAIYSELGLQNELNSITPGTNISMETEHFTYSNGAYNGTLHNYNFKTTSLYSYYSKYDPSAANSTMKNESFLGVSVAYSGLGLIPMAYYKSIIFGDFAFHSGFTGFLQT</sequence>
<keyword evidence="1" id="KW-0378">Hydrolase</keyword>
<dbReference type="AlphaFoldDB" id="T1CES8"/>
<keyword evidence="1" id="KW-0645">Protease</keyword>
<name>T1CES8_9ZZZZ</name>
<dbReference type="EMBL" id="AUZX01000170">
    <property type="protein sequence ID" value="EQD81062.1"/>
    <property type="molecule type" value="Genomic_DNA"/>
</dbReference>
<feature type="non-terminal residue" evidence="1">
    <location>
        <position position="1"/>
    </location>
</feature>
<reference evidence="1" key="1">
    <citation type="submission" date="2013-08" db="EMBL/GenBank/DDBJ databases">
        <authorList>
            <person name="Mendez C."/>
            <person name="Richter M."/>
            <person name="Ferrer M."/>
            <person name="Sanchez J."/>
        </authorList>
    </citation>
    <scope>NUCLEOTIDE SEQUENCE</scope>
</reference>
<evidence type="ECO:0000313" key="1">
    <source>
        <dbReference type="EMBL" id="EQD81062.1"/>
    </source>
</evidence>
<gene>
    <name evidence="1" type="ORF">B1A_00226</name>
</gene>
<proteinExistence type="predicted"/>
<protein>
    <submittedName>
        <fullName evidence="1">Membrane metalloprotease</fullName>
    </submittedName>
</protein>
<accession>T1CES8</accession>
<dbReference type="InterPro" id="IPR036034">
    <property type="entry name" value="PDZ_sf"/>
</dbReference>
<organism evidence="1">
    <name type="scientific">mine drainage metagenome</name>
    <dbReference type="NCBI Taxonomy" id="410659"/>
    <lineage>
        <taxon>unclassified sequences</taxon>
        <taxon>metagenomes</taxon>
        <taxon>ecological metagenomes</taxon>
    </lineage>
</organism>
<feature type="non-terminal residue" evidence="1">
    <location>
        <position position="155"/>
    </location>
</feature>
<dbReference type="GO" id="GO:0006508">
    <property type="term" value="P:proteolysis"/>
    <property type="evidence" value="ECO:0007669"/>
    <property type="project" value="UniProtKB-KW"/>
</dbReference>
<dbReference type="SUPFAM" id="SSF50156">
    <property type="entry name" value="PDZ domain-like"/>
    <property type="match status" value="1"/>
</dbReference>
<dbReference type="GO" id="GO:0008237">
    <property type="term" value="F:metallopeptidase activity"/>
    <property type="evidence" value="ECO:0007669"/>
    <property type="project" value="UniProtKB-KW"/>
</dbReference>
<keyword evidence="1" id="KW-0482">Metalloprotease</keyword>
<comment type="caution">
    <text evidence="1">The sequence shown here is derived from an EMBL/GenBank/DDBJ whole genome shotgun (WGS) entry which is preliminary data.</text>
</comment>
<reference evidence="1" key="2">
    <citation type="journal article" date="2014" name="ISME J.">
        <title>Microbial stratification in low pH oxic and suboxic macroscopic growths along an acid mine drainage.</title>
        <authorList>
            <person name="Mendez-Garcia C."/>
            <person name="Mesa V."/>
            <person name="Sprenger R.R."/>
            <person name="Richter M."/>
            <person name="Diez M.S."/>
            <person name="Solano J."/>
            <person name="Bargiela R."/>
            <person name="Golyshina O.V."/>
            <person name="Manteca A."/>
            <person name="Ramos J.L."/>
            <person name="Gallego J.R."/>
            <person name="Llorente I."/>
            <person name="Martins Dos Santos V.A."/>
            <person name="Jensen O.N."/>
            <person name="Pelaez A.I."/>
            <person name="Sanchez J."/>
            <person name="Ferrer M."/>
        </authorList>
    </citation>
    <scope>NUCLEOTIDE SEQUENCE</scope>
</reference>